<proteinExistence type="inferred from homology"/>
<dbReference type="GO" id="GO:0016787">
    <property type="term" value="F:hydrolase activity"/>
    <property type="evidence" value="ECO:0007669"/>
    <property type="project" value="UniProtKB-KW"/>
</dbReference>
<dbReference type="InterPro" id="IPR001650">
    <property type="entry name" value="Helicase_C-like"/>
</dbReference>
<gene>
    <name evidence="11" type="ORF">Cvel_25459</name>
</gene>
<dbReference type="PROSITE" id="PS00039">
    <property type="entry name" value="DEAD_ATP_HELICASE"/>
    <property type="match status" value="1"/>
</dbReference>
<dbReference type="VEuPathDB" id="CryptoDB:Cvel_25459"/>
<feature type="compositionally biased region" description="Basic residues" evidence="8">
    <location>
        <begin position="64"/>
        <end position="91"/>
    </location>
</feature>
<evidence type="ECO:0000256" key="6">
    <source>
        <dbReference type="RuleBase" id="RU000492"/>
    </source>
</evidence>
<feature type="region of interest" description="Disordered" evidence="8">
    <location>
        <begin position="457"/>
        <end position="487"/>
    </location>
</feature>
<keyword evidence="4 6" id="KW-0067">ATP-binding</keyword>
<protein>
    <recommendedName>
        <fullName evidence="7">ATP-dependent RNA helicase</fullName>
        <ecNumber evidence="7">3.6.4.13</ecNumber>
    </recommendedName>
</protein>
<evidence type="ECO:0000313" key="11">
    <source>
        <dbReference type="EMBL" id="CEM40658.1"/>
    </source>
</evidence>
<evidence type="ECO:0000256" key="8">
    <source>
        <dbReference type="SAM" id="MobiDB-lite"/>
    </source>
</evidence>
<name>A0A0G4HA76_9ALVE</name>
<comment type="catalytic activity">
    <reaction evidence="7">
        <text>ATP + H2O = ADP + phosphate + H(+)</text>
        <dbReference type="Rhea" id="RHEA:13065"/>
        <dbReference type="ChEBI" id="CHEBI:15377"/>
        <dbReference type="ChEBI" id="CHEBI:15378"/>
        <dbReference type="ChEBI" id="CHEBI:30616"/>
        <dbReference type="ChEBI" id="CHEBI:43474"/>
        <dbReference type="ChEBI" id="CHEBI:456216"/>
        <dbReference type="EC" id="3.6.4.13"/>
    </reaction>
</comment>
<dbReference type="InterPro" id="IPR027417">
    <property type="entry name" value="P-loop_NTPase"/>
</dbReference>
<feature type="compositionally biased region" description="Pro residues" evidence="8">
    <location>
        <begin position="142"/>
        <end position="153"/>
    </location>
</feature>
<dbReference type="PANTHER" id="PTHR24031">
    <property type="entry name" value="RNA HELICASE"/>
    <property type="match status" value="1"/>
</dbReference>
<sequence>MSAAAEEKGRKRKLNWKRVVIPDDVAAEFTSGGVSLFEELDPKDVHFFTSSSASKKPDDPHPPPPKKGKTKKQTKGKKQPKKPNLKKKKKTPQTEAPQEDETATHKENHKAKSSKKVKKQMQPKGLKPATTGAQTKPKVTKPLPPPPPLPPGWQPLHQSVDLPESVRRAIAEERFAMPTEIQASCIPPAVLARKDVIGAAETGSGKTLAYAIPSVMVVLQLDPSLALPPSTSGSRKRREESSGSEKESAACVRVLCVLPSRELARQVESVFLSITKGTSIQTVCVVGGLAPQKQQRLLSRRPQIVVGTPGRLWALMVDEHLRVDDPGNVDAFDVDPSPQLQDLSLLRVLVMDEADRLVDFGHFKELELMVEKIRRQTQRSGGGKKKGKEVGNLDSQLQVLVFSATLSLPQHLRNKRGKKQKGASGQSRLEKLMERLPFRGDKRVHVADLVVDRGTNTSARELQEGDGGAVSAEVEGGEGEGGKKKKNAEPVRVRLPATLDIRVLHCEEEKKELFLMMFLLRLFWEASRMDSSSVESGDGQTPSSVKVLVFVNAVSYVLRLEPLLRTVFSGGESAVALLQGRVGGGGDPRGRQMRGLLGSVAGVEVVGVHSGIKQQQRLRKVESFSKARLAVLVGTDVAARGLDLPDLSCVVHLQPPRDAATFVHRTGRTARAGRSGLCVCFCGPADVNTWQLNFKHIGRKVEEFGEPDETSALESRQVTVLRESFFLAESIEKAAHQEQKRHQDDTWFRRAAKEADIMLSDEEDAEEASIKQQKKRAETSKQLSQANQLRQLLEMPIFR</sequence>
<evidence type="ECO:0000256" key="2">
    <source>
        <dbReference type="ARBA" id="ARBA00022801"/>
    </source>
</evidence>
<feature type="region of interest" description="Disordered" evidence="8">
    <location>
        <begin position="759"/>
        <end position="785"/>
    </location>
</feature>
<comment type="domain">
    <text evidence="7">The Q motif is unique to and characteristic of the DEAD box family of RNA helicases and controls ATP binding and hydrolysis.</text>
</comment>
<dbReference type="CDD" id="cd18787">
    <property type="entry name" value="SF2_C_DEAD"/>
    <property type="match status" value="1"/>
</dbReference>
<dbReference type="InterPro" id="IPR000629">
    <property type="entry name" value="RNA-helicase_DEAD-box_CS"/>
</dbReference>
<dbReference type="Gene3D" id="3.40.50.300">
    <property type="entry name" value="P-loop containing nucleotide triphosphate hydrolases"/>
    <property type="match status" value="2"/>
</dbReference>
<comment type="similarity">
    <text evidence="6">Belongs to the DEAD box helicase family.</text>
</comment>
<dbReference type="PhylomeDB" id="A0A0G4HA76"/>
<reference evidence="11" key="1">
    <citation type="submission" date="2014-11" db="EMBL/GenBank/DDBJ databases">
        <authorList>
            <person name="Otto D Thomas"/>
            <person name="Naeem Raeece"/>
        </authorList>
    </citation>
    <scope>NUCLEOTIDE SEQUENCE</scope>
</reference>
<feature type="domain" description="Helicase C-terminal" evidence="10">
    <location>
        <begin position="498"/>
        <end position="719"/>
    </location>
</feature>
<evidence type="ECO:0000256" key="1">
    <source>
        <dbReference type="ARBA" id="ARBA00022741"/>
    </source>
</evidence>
<dbReference type="EMBL" id="CDMZ01002080">
    <property type="protein sequence ID" value="CEM40658.1"/>
    <property type="molecule type" value="Genomic_DNA"/>
</dbReference>
<dbReference type="SMART" id="SM00487">
    <property type="entry name" value="DEXDc"/>
    <property type="match status" value="1"/>
</dbReference>
<organism evidence="11">
    <name type="scientific">Chromera velia CCMP2878</name>
    <dbReference type="NCBI Taxonomy" id="1169474"/>
    <lineage>
        <taxon>Eukaryota</taxon>
        <taxon>Sar</taxon>
        <taxon>Alveolata</taxon>
        <taxon>Colpodellida</taxon>
        <taxon>Chromeraceae</taxon>
        <taxon>Chromera</taxon>
    </lineage>
</organism>
<evidence type="ECO:0000256" key="3">
    <source>
        <dbReference type="ARBA" id="ARBA00022806"/>
    </source>
</evidence>
<dbReference type="GO" id="GO:0003723">
    <property type="term" value="F:RNA binding"/>
    <property type="evidence" value="ECO:0007669"/>
    <property type="project" value="UniProtKB-UniRule"/>
</dbReference>
<dbReference type="InterPro" id="IPR014001">
    <property type="entry name" value="Helicase_ATP-bd"/>
</dbReference>
<dbReference type="SMART" id="SM00490">
    <property type="entry name" value="HELICc"/>
    <property type="match status" value="1"/>
</dbReference>
<keyword evidence="2 6" id="KW-0378">Hydrolase</keyword>
<evidence type="ECO:0000259" key="9">
    <source>
        <dbReference type="PROSITE" id="PS51192"/>
    </source>
</evidence>
<comment type="function">
    <text evidence="7">RNA helicase.</text>
</comment>
<evidence type="ECO:0000259" key="10">
    <source>
        <dbReference type="PROSITE" id="PS51194"/>
    </source>
</evidence>
<dbReference type="EC" id="3.6.4.13" evidence="7"/>
<evidence type="ECO:0000256" key="4">
    <source>
        <dbReference type="ARBA" id="ARBA00022840"/>
    </source>
</evidence>
<dbReference type="Pfam" id="PF00271">
    <property type="entry name" value="Helicase_C"/>
    <property type="match status" value="1"/>
</dbReference>
<keyword evidence="1 6" id="KW-0547">Nucleotide-binding</keyword>
<evidence type="ECO:0000256" key="7">
    <source>
        <dbReference type="RuleBase" id="RU365068"/>
    </source>
</evidence>
<feature type="region of interest" description="Disordered" evidence="8">
    <location>
        <begin position="48"/>
        <end position="158"/>
    </location>
</feature>
<dbReference type="Pfam" id="PF00270">
    <property type="entry name" value="DEAD"/>
    <property type="match status" value="1"/>
</dbReference>
<keyword evidence="3 6" id="KW-0347">Helicase</keyword>
<dbReference type="GO" id="GO:0005524">
    <property type="term" value="F:ATP binding"/>
    <property type="evidence" value="ECO:0007669"/>
    <property type="project" value="UniProtKB-UniRule"/>
</dbReference>
<feature type="domain" description="Helicase ATP-binding" evidence="9">
    <location>
        <begin position="187"/>
        <end position="407"/>
    </location>
</feature>
<dbReference type="AlphaFoldDB" id="A0A0G4HA76"/>
<dbReference type="PROSITE" id="PS51192">
    <property type="entry name" value="HELICASE_ATP_BIND_1"/>
    <property type="match status" value="1"/>
</dbReference>
<feature type="compositionally biased region" description="Basic residues" evidence="8">
    <location>
        <begin position="107"/>
        <end position="121"/>
    </location>
</feature>
<dbReference type="InterPro" id="IPR011545">
    <property type="entry name" value="DEAD/DEAH_box_helicase_dom"/>
</dbReference>
<dbReference type="SUPFAM" id="SSF52540">
    <property type="entry name" value="P-loop containing nucleoside triphosphate hydrolases"/>
    <property type="match status" value="1"/>
</dbReference>
<accession>A0A0G4HA76</accession>
<keyword evidence="5 7" id="KW-0694">RNA-binding</keyword>
<dbReference type="PROSITE" id="PS51194">
    <property type="entry name" value="HELICASE_CTER"/>
    <property type="match status" value="1"/>
</dbReference>
<dbReference type="GO" id="GO:0003724">
    <property type="term" value="F:RNA helicase activity"/>
    <property type="evidence" value="ECO:0007669"/>
    <property type="project" value="UniProtKB-EC"/>
</dbReference>
<evidence type="ECO:0000256" key="5">
    <source>
        <dbReference type="ARBA" id="ARBA00022884"/>
    </source>
</evidence>